<dbReference type="InterPro" id="IPR007163">
    <property type="entry name" value="VCA0040-like"/>
</dbReference>
<feature type="transmembrane region" description="Helical" evidence="1">
    <location>
        <begin position="170"/>
        <end position="188"/>
    </location>
</feature>
<proteinExistence type="predicted"/>
<dbReference type="AlphaFoldDB" id="D8J4P3"/>
<accession>D8J4P3</accession>
<organism evidence="2 3">
    <name type="scientific">Halalkalicoccus jeotgali (strain DSM 18796 / CECT 7217 / JCM 14584 / KCTC 4019 / B3)</name>
    <dbReference type="NCBI Taxonomy" id="795797"/>
    <lineage>
        <taxon>Archaea</taxon>
        <taxon>Methanobacteriati</taxon>
        <taxon>Methanobacteriota</taxon>
        <taxon>Stenosarchaea group</taxon>
        <taxon>Halobacteria</taxon>
        <taxon>Halobacteriales</taxon>
        <taxon>Halococcaceae</taxon>
        <taxon>Halalkalicoccus</taxon>
    </lineage>
</organism>
<evidence type="ECO:0008006" key="4">
    <source>
        <dbReference type="Google" id="ProtNLM"/>
    </source>
</evidence>
<feature type="transmembrane region" description="Helical" evidence="1">
    <location>
        <begin position="195"/>
        <end position="213"/>
    </location>
</feature>
<feature type="transmembrane region" description="Helical" evidence="1">
    <location>
        <begin position="233"/>
        <end position="251"/>
    </location>
</feature>
<dbReference type="PATRIC" id="fig|795797.18.peg.2126"/>
<dbReference type="PANTHER" id="PTHR37308:SF1">
    <property type="entry name" value="POLYPRENYL-PHOSPHATE TRANSPORTER"/>
    <property type="match status" value="1"/>
</dbReference>
<keyword evidence="1" id="KW-0812">Transmembrane</keyword>
<dbReference type="eggNOG" id="arCOG04565">
    <property type="taxonomic scope" value="Archaea"/>
</dbReference>
<feature type="transmembrane region" description="Helical" evidence="1">
    <location>
        <begin position="147"/>
        <end position="164"/>
    </location>
</feature>
<dbReference type="KEGG" id="hje:HacjB3_10635"/>
<dbReference type="PANTHER" id="PTHR37308">
    <property type="entry name" value="INTEGRAL MEMBRANE PROTEIN"/>
    <property type="match status" value="1"/>
</dbReference>
<dbReference type="EMBL" id="CP002062">
    <property type="protein sequence ID" value="ADJ15510.1"/>
    <property type="molecule type" value="Genomic_DNA"/>
</dbReference>
<feature type="transmembrane region" description="Helical" evidence="1">
    <location>
        <begin position="115"/>
        <end position="135"/>
    </location>
</feature>
<protein>
    <recommendedName>
        <fullName evidence="4">DUF368 domain-containing protein</fullName>
    </recommendedName>
</protein>
<evidence type="ECO:0000256" key="1">
    <source>
        <dbReference type="SAM" id="Phobius"/>
    </source>
</evidence>
<dbReference type="HOGENOM" id="CLU_055621_0_0_2"/>
<reference evidence="2 3" key="1">
    <citation type="journal article" date="2010" name="J. Bacteriol.">
        <title>Complete genome sequence of Halalkalicoccus jeotgali B3(T), an extremely halophilic archaeon.</title>
        <authorList>
            <person name="Roh S.W."/>
            <person name="Nam Y.D."/>
            <person name="Nam S.H."/>
            <person name="Choi S.H."/>
            <person name="Park H.S."/>
            <person name="Bae J.W."/>
        </authorList>
    </citation>
    <scope>NUCLEOTIDE SEQUENCE [LARGE SCALE GENOMIC DNA]</scope>
    <source>
        <strain evidence="3">DSM 18796 / CECT 7217 / JCM 14584 / KCTC 4019 / B3</strain>
    </source>
</reference>
<name>D8J4P3_HALJB</name>
<dbReference type="Proteomes" id="UP000000390">
    <property type="component" value="Chromosome"/>
</dbReference>
<feature type="transmembrane region" description="Helical" evidence="1">
    <location>
        <begin position="88"/>
        <end position="109"/>
    </location>
</feature>
<sequence length="328" mass="33801">MIGAVLAPDGERTTMREWLSIYLKGICMGAADIVPGVSGGTIALIAGIYDRLIAAIAALDPRVLATIPGLTSAEGRTRFRERLVEMDVPFLLVLGAGIGTAVVLMAQVIEAAFEAYPAVLNGFFFGLIAASAVVIYRVTDVDTPGRIGALTAGAVIAFVVTGVAETDGQTSLVLLFVAGSIAISAMVLPGISGSAFLYIFGLYQYLLGVLGDFTDALLGLAGGGSVDAVVEPGIPVVVFLAGATVGLLTMARLVKRALERNRMATLGFLVGLMIGALRMPVEQAAAATEVWTPGLIAAVVAATLVGIVVVLGFDYYTDSLDYTEEAPA</sequence>
<evidence type="ECO:0000313" key="3">
    <source>
        <dbReference type="Proteomes" id="UP000000390"/>
    </source>
</evidence>
<dbReference type="Pfam" id="PF04018">
    <property type="entry name" value="VCA0040-like"/>
    <property type="match status" value="1"/>
</dbReference>
<dbReference type="STRING" id="795797.HacjB3_10635"/>
<keyword evidence="1" id="KW-0472">Membrane</keyword>
<evidence type="ECO:0000313" key="2">
    <source>
        <dbReference type="EMBL" id="ADJ15510.1"/>
    </source>
</evidence>
<feature type="transmembrane region" description="Helical" evidence="1">
    <location>
        <begin position="293"/>
        <end position="313"/>
    </location>
</feature>
<feature type="transmembrane region" description="Helical" evidence="1">
    <location>
        <begin position="263"/>
        <end position="281"/>
    </location>
</feature>
<gene>
    <name evidence="2" type="ordered locus">HacjB3_10635</name>
</gene>
<keyword evidence="1" id="KW-1133">Transmembrane helix</keyword>